<reference evidence="2 3" key="1">
    <citation type="journal article" date="2016" name="Nat. Commun.">
        <title>Thousands of microbial genomes shed light on interconnected biogeochemical processes in an aquifer system.</title>
        <authorList>
            <person name="Anantharaman K."/>
            <person name="Brown C.T."/>
            <person name="Hug L.A."/>
            <person name="Sharon I."/>
            <person name="Castelle C.J."/>
            <person name="Probst A.J."/>
            <person name="Thomas B.C."/>
            <person name="Singh A."/>
            <person name="Wilkins M.J."/>
            <person name="Karaoz U."/>
            <person name="Brodie E.L."/>
            <person name="Williams K.H."/>
            <person name="Hubbard S.S."/>
            <person name="Banfield J.F."/>
        </authorList>
    </citation>
    <scope>NUCLEOTIDE SEQUENCE [LARGE SCALE GENOMIC DNA]</scope>
</reference>
<dbReference type="InterPro" id="IPR035093">
    <property type="entry name" value="RelE/ParE_toxin_dom_sf"/>
</dbReference>
<dbReference type="STRING" id="1797259.A2989_05355"/>
<sequence length="88" mass="10120">MRLTILGSARKQLKGLPKFKQIIVSQKIRALTTGKQISNVETLSGYRSVYRVRVGDYRIVYKRTIDEVCVVVIGHRKEAYKLLERLLG</sequence>
<dbReference type="SUPFAM" id="SSF143011">
    <property type="entry name" value="RelE-like"/>
    <property type="match status" value="1"/>
</dbReference>
<dbReference type="Proteomes" id="UP000177080">
    <property type="component" value="Unassembled WGS sequence"/>
</dbReference>
<comment type="caution">
    <text evidence="2">The sequence shown here is derived from an EMBL/GenBank/DDBJ whole genome shotgun (WGS) entry which is preliminary data.</text>
</comment>
<dbReference type="PANTHER" id="PTHR38813:SF1">
    <property type="entry name" value="TOXIN RELE1-RELATED"/>
    <property type="match status" value="1"/>
</dbReference>
<evidence type="ECO:0000256" key="1">
    <source>
        <dbReference type="ARBA" id="ARBA00022649"/>
    </source>
</evidence>
<dbReference type="InterPro" id="IPR007712">
    <property type="entry name" value="RelE/ParE_toxin"/>
</dbReference>
<protein>
    <recommendedName>
        <fullName evidence="4">Addiction module toxin RelE</fullName>
    </recommendedName>
</protein>
<dbReference type="InterPro" id="IPR052747">
    <property type="entry name" value="TA_system_RelE_toxin"/>
</dbReference>
<evidence type="ECO:0000313" key="3">
    <source>
        <dbReference type="Proteomes" id="UP000177080"/>
    </source>
</evidence>
<dbReference type="Pfam" id="PF05016">
    <property type="entry name" value="ParE_toxin"/>
    <property type="match status" value="1"/>
</dbReference>
<dbReference type="EMBL" id="MEXN01000001">
    <property type="protein sequence ID" value="OGD04426.1"/>
    <property type="molecule type" value="Genomic_DNA"/>
</dbReference>
<evidence type="ECO:0008006" key="4">
    <source>
        <dbReference type="Google" id="ProtNLM"/>
    </source>
</evidence>
<keyword evidence="1" id="KW-1277">Toxin-antitoxin system</keyword>
<gene>
    <name evidence="2" type="ORF">A2989_05355</name>
</gene>
<dbReference type="AlphaFoldDB" id="A0A1F4ZEV4"/>
<dbReference type="Gene3D" id="3.30.2310.20">
    <property type="entry name" value="RelE-like"/>
    <property type="match status" value="1"/>
</dbReference>
<name>A0A1F4ZEV4_9BACT</name>
<accession>A0A1F4ZEV4</accession>
<evidence type="ECO:0000313" key="2">
    <source>
        <dbReference type="EMBL" id="OGD04426.1"/>
    </source>
</evidence>
<proteinExistence type="predicted"/>
<dbReference type="PANTHER" id="PTHR38813">
    <property type="match status" value="1"/>
</dbReference>
<organism evidence="2 3">
    <name type="scientific">Candidatus Amesbacteria bacterium RIFCSPLOWO2_01_FULL_48_25</name>
    <dbReference type="NCBI Taxonomy" id="1797259"/>
    <lineage>
        <taxon>Bacteria</taxon>
        <taxon>Candidatus Amesiibacteriota</taxon>
    </lineage>
</organism>